<dbReference type="SMART" id="SM00558">
    <property type="entry name" value="JmjC"/>
    <property type="match status" value="1"/>
</dbReference>
<dbReference type="SUPFAM" id="SSF51197">
    <property type="entry name" value="Clavaminate synthase-like"/>
    <property type="match status" value="1"/>
</dbReference>
<dbReference type="Proteomes" id="UP001301653">
    <property type="component" value="Unassembled WGS sequence"/>
</dbReference>
<name>A0ABU5V3M2_9GAMM</name>
<comment type="caution">
    <text evidence="2">The sequence shown here is derived from an EMBL/GenBank/DDBJ whole genome shotgun (WGS) entry which is preliminary data.</text>
</comment>
<gene>
    <name evidence="2" type="ORF">VA603_07315</name>
</gene>
<protein>
    <submittedName>
        <fullName evidence="2">Cupin-like domain-containing protein</fullName>
    </submittedName>
</protein>
<keyword evidence="3" id="KW-1185">Reference proteome</keyword>
<accession>A0ABU5V3M2</accession>
<evidence type="ECO:0000313" key="3">
    <source>
        <dbReference type="Proteomes" id="UP001301653"/>
    </source>
</evidence>
<evidence type="ECO:0000313" key="2">
    <source>
        <dbReference type="EMBL" id="MEA5667334.1"/>
    </source>
</evidence>
<dbReference type="PANTHER" id="PTHR12461">
    <property type="entry name" value="HYPOXIA-INDUCIBLE FACTOR 1 ALPHA INHIBITOR-RELATED"/>
    <property type="match status" value="1"/>
</dbReference>
<organism evidence="2 3">
    <name type="scientific">Stenotrophomonas capsici</name>
    <dbReference type="NCBI Taxonomy" id="3110230"/>
    <lineage>
        <taxon>Bacteria</taxon>
        <taxon>Pseudomonadati</taxon>
        <taxon>Pseudomonadota</taxon>
        <taxon>Gammaproteobacteria</taxon>
        <taxon>Lysobacterales</taxon>
        <taxon>Lysobacteraceae</taxon>
        <taxon>Stenotrophomonas</taxon>
    </lineage>
</organism>
<dbReference type="RefSeq" id="WP_323438382.1">
    <property type="nucleotide sequence ID" value="NZ_JAYFUH010000085.1"/>
</dbReference>
<dbReference type="PROSITE" id="PS51184">
    <property type="entry name" value="JMJC"/>
    <property type="match status" value="1"/>
</dbReference>
<dbReference type="InterPro" id="IPR041667">
    <property type="entry name" value="Cupin_8"/>
</dbReference>
<dbReference type="Pfam" id="PF13621">
    <property type="entry name" value="Cupin_8"/>
    <property type="match status" value="1"/>
</dbReference>
<dbReference type="EMBL" id="JAYFUH010000085">
    <property type="protein sequence ID" value="MEA5667334.1"/>
    <property type="molecule type" value="Genomic_DNA"/>
</dbReference>
<sequence>MPASAEPIAELHGVDPRALPEALLHADQPCVLRGLTAHWPISQAGAASADAAIDYLRGFAADVPAAVTVVPAAMDGRVGYRDDLGGLAFEHRPSSLPALLDELQRQRGSSDEPVLYMGSVGIDGSLPGFRAHNDLGFGAQQPLASIWVGGRTRIPIHQDLPDNIACVVAGRRRVTLFPPEQLRNLYIGPMELTPAGQPISLVDPAAPDLQRYPRYAQALQHAQVAVLEPGDAVFIPSMWWHYMEALEGFNVLVNYWWRQSPAWMDSPMNALMLAMLSVRDLPPAQRAVWRDVFDHYIFDADADTAAHIPEPARGMQGPIDLRVARELRARLLQRLNR</sequence>
<feature type="domain" description="JmjC" evidence="1">
    <location>
        <begin position="81"/>
        <end position="272"/>
    </location>
</feature>
<proteinExistence type="predicted"/>
<dbReference type="Gene3D" id="2.60.120.650">
    <property type="entry name" value="Cupin"/>
    <property type="match status" value="1"/>
</dbReference>
<reference evidence="2 3" key="1">
    <citation type="submission" date="2023-12" db="EMBL/GenBank/DDBJ databases">
        <title>Stenotrophomonas guangdongensis sp. nov., isolated from wilted pepper plants (Capsicum annuum).</title>
        <authorList>
            <person name="Qiu M."/>
            <person name="Li Y."/>
            <person name="Liu Q."/>
            <person name="Zhang X."/>
            <person name="Huang Y."/>
            <person name="Guo R."/>
            <person name="Hu M."/>
            <person name="Zhou J."/>
            <person name="Zhou X."/>
        </authorList>
    </citation>
    <scope>NUCLEOTIDE SEQUENCE [LARGE SCALE GENOMIC DNA]</scope>
    <source>
        <strain evidence="2 3">MH1</strain>
    </source>
</reference>
<evidence type="ECO:0000259" key="1">
    <source>
        <dbReference type="PROSITE" id="PS51184"/>
    </source>
</evidence>
<dbReference type="PANTHER" id="PTHR12461:SF105">
    <property type="entry name" value="HYPOXIA-INDUCIBLE FACTOR 1-ALPHA INHIBITOR"/>
    <property type="match status" value="1"/>
</dbReference>
<dbReference type="InterPro" id="IPR003347">
    <property type="entry name" value="JmjC_dom"/>
</dbReference>